<dbReference type="PANTHER" id="PTHR37423">
    <property type="entry name" value="SOLUBLE LYTIC MUREIN TRANSGLYCOSYLASE-RELATED"/>
    <property type="match status" value="1"/>
</dbReference>
<proteinExistence type="inferred from homology"/>
<dbReference type="PANTHER" id="PTHR37423:SF2">
    <property type="entry name" value="MEMBRANE-BOUND LYTIC MUREIN TRANSGLYCOSYLASE C"/>
    <property type="match status" value="1"/>
</dbReference>
<dbReference type="CDD" id="cd00254">
    <property type="entry name" value="LT-like"/>
    <property type="match status" value="1"/>
</dbReference>
<protein>
    <submittedName>
        <fullName evidence="4">Membrane-bound lytic murein transglycosylase C</fullName>
        <ecNumber evidence="4">4.2.2.-</ecNumber>
    </submittedName>
</protein>
<dbReference type="InterPro" id="IPR008258">
    <property type="entry name" value="Transglycosylase_SLT_dom_1"/>
</dbReference>
<evidence type="ECO:0000313" key="4">
    <source>
        <dbReference type="EMBL" id="WPL17072.1"/>
    </source>
</evidence>
<evidence type="ECO:0000313" key="5">
    <source>
        <dbReference type="Proteomes" id="UP001432180"/>
    </source>
</evidence>
<organism evidence="4 5">
    <name type="scientific">Thiorhodovibrio winogradskyi</name>
    <dbReference type="NCBI Taxonomy" id="77007"/>
    <lineage>
        <taxon>Bacteria</taxon>
        <taxon>Pseudomonadati</taxon>
        <taxon>Pseudomonadota</taxon>
        <taxon>Gammaproteobacteria</taxon>
        <taxon>Chromatiales</taxon>
        <taxon>Chromatiaceae</taxon>
        <taxon>Thiorhodovibrio</taxon>
    </lineage>
</organism>
<reference evidence="4 5" key="1">
    <citation type="journal article" date="2023" name="Microorganisms">
        <title>Thiorhodovibrio frisius and Trv. litoralis spp. nov., Two Novel Members from a Clade of Fastidious Purple Sulfur Bacteria That Exhibit Unique Red-Shifted Light-Harvesting Capabilities.</title>
        <authorList>
            <person name="Methner A."/>
            <person name="Kuzyk S.B."/>
            <person name="Petersen J."/>
            <person name="Bauer S."/>
            <person name="Brinkmann H."/>
            <person name="Sichau K."/>
            <person name="Wanner G."/>
            <person name="Wolf J."/>
            <person name="Neumann-Schaal M."/>
            <person name="Henke P."/>
            <person name="Tank M."/>
            <person name="Sproer C."/>
            <person name="Bunk B."/>
            <person name="Overmann J."/>
        </authorList>
    </citation>
    <scope>NUCLEOTIDE SEQUENCE [LARGE SCALE GENOMIC DNA]</scope>
    <source>
        <strain evidence="4 5">DSM 6702</strain>
    </source>
</reference>
<dbReference type="SMART" id="SM00671">
    <property type="entry name" value="SEL1"/>
    <property type="match status" value="1"/>
</dbReference>
<evidence type="ECO:0000256" key="2">
    <source>
        <dbReference type="SAM" id="MobiDB-lite"/>
    </source>
</evidence>
<dbReference type="SUPFAM" id="SSF53955">
    <property type="entry name" value="Lysozyme-like"/>
    <property type="match status" value="1"/>
</dbReference>
<name>A0ABZ0S839_9GAMM</name>
<evidence type="ECO:0000256" key="1">
    <source>
        <dbReference type="ARBA" id="ARBA00007734"/>
    </source>
</evidence>
<dbReference type="InterPro" id="IPR000189">
    <property type="entry name" value="Transglyc_AS"/>
</dbReference>
<accession>A0ABZ0S839</accession>
<dbReference type="RefSeq" id="WP_408034187.1">
    <property type="nucleotide sequence ID" value="NZ_CP121472.1"/>
</dbReference>
<gene>
    <name evidence="4" type="primary">mltC_1</name>
    <name evidence="4" type="ORF">Thiowin_02058</name>
</gene>
<dbReference type="Proteomes" id="UP001432180">
    <property type="component" value="Chromosome"/>
</dbReference>
<dbReference type="GO" id="GO:0016829">
    <property type="term" value="F:lyase activity"/>
    <property type="evidence" value="ECO:0007669"/>
    <property type="project" value="UniProtKB-KW"/>
</dbReference>
<dbReference type="EC" id="4.2.2.-" evidence="4"/>
<dbReference type="Gene3D" id="1.10.530.10">
    <property type="match status" value="1"/>
</dbReference>
<comment type="similarity">
    <text evidence="1">Belongs to the transglycosylase Slt family.</text>
</comment>
<feature type="domain" description="Transglycosylase SLT" evidence="3">
    <location>
        <begin position="100"/>
        <end position="192"/>
    </location>
</feature>
<dbReference type="Pfam" id="PF01464">
    <property type="entry name" value="SLT"/>
    <property type="match status" value="1"/>
</dbReference>
<evidence type="ECO:0000259" key="3">
    <source>
        <dbReference type="Pfam" id="PF01464"/>
    </source>
</evidence>
<dbReference type="PROSITE" id="PS00922">
    <property type="entry name" value="TRANSGLYCOSYLASE"/>
    <property type="match status" value="1"/>
</dbReference>
<sequence>MLGDAEAKYRLGQVFAFAEDIRNDPELAAAWFYDAAQSDHAKAREVLEVLRIVARPKRRPSCADGQGKRVSPGLAGGARAHRPARAPAEIVRLVHGLAPHYGLDPALVLALIEAESSFDPDARSHKNAQGLMQLIPATATRFGVRDVWDPEQNLRGGMAYLRWLLNRFNGDLELALAGYNAGEAAVERHGGVPPYKETRAYVARIFRRLKGRY</sequence>
<dbReference type="EMBL" id="CP121472">
    <property type="protein sequence ID" value="WPL17072.1"/>
    <property type="molecule type" value="Genomic_DNA"/>
</dbReference>
<dbReference type="Gene3D" id="1.25.40.10">
    <property type="entry name" value="Tetratricopeptide repeat domain"/>
    <property type="match status" value="1"/>
</dbReference>
<keyword evidence="4" id="KW-0456">Lyase</keyword>
<keyword evidence="5" id="KW-1185">Reference proteome</keyword>
<dbReference type="InterPro" id="IPR006597">
    <property type="entry name" value="Sel1-like"/>
</dbReference>
<dbReference type="InterPro" id="IPR011990">
    <property type="entry name" value="TPR-like_helical_dom_sf"/>
</dbReference>
<feature type="region of interest" description="Disordered" evidence="2">
    <location>
        <begin position="59"/>
        <end position="81"/>
    </location>
</feature>
<dbReference type="InterPro" id="IPR023346">
    <property type="entry name" value="Lysozyme-like_dom_sf"/>
</dbReference>